<organism evidence="1 2">
    <name type="scientific">Gilvirhabdus luticola</name>
    <dbReference type="NCBI Taxonomy" id="3079858"/>
    <lineage>
        <taxon>Bacteria</taxon>
        <taxon>Pseudomonadati</taxon>
        <taxon>Bacteroidota</taxon>
        <taxon>Flavobacteriia</taxon>
        <taxon>Flavobacteriales</taxon>
        <taxon>Flavobacteriaceae</taxon>
        <taxon>Gilvirhabdus</taxon>
    </lineage>
</organism>
<reference evidence="1 2" key="1">
    <citation type="submission" date="2023-10" db="EMBL/GenBank/DDBJ databases">
        <title>Marimonas sp. nov. isolated from tidal mud flat.</title>
        <authorList>
            <person name="Jaincy N.J."/>
            <person name="Srinivasan S."/>
            <person name="Lee S.-S."/>
        </authorList>
    </citation>
    <scope>NUCLEOTIDE SEQUENCE [LARGE SCALE GENOMIC DNA]</scope>
    <source>
        <strain evidence="1 2">MJ-SS3</strain>
    </source>
</reference>
<keyword evidence="2" id="KW-1185">Reference proteome</keyword>
<name>A0ABU3U409_9FLAO</name>
<dbReference type="RefSeq" id="WP_316661004.1">
    <property type="nucleotide sequence ID" value="NZ_JAWHTF010000001.1"/>
</dbReference>
<dbReference type="EMBL" id="JAWHTF010000001">
    <property type="protein sequence ID" value="MDU8885144.1"/>
    <property type="molecule type" value="Genomic_DNA"/>
</dbReference>
<accession>A0ABU3U409</accession>
<proteinExistence type="predicted"/>
<dbReference type="Proteomes" id="UP001268651">
    <property type="component" value="Unassembled WGS sequence"/>
</dbReference>
<gene>
    <name evidence="1" type="ORF">RXV94_03155</name>
</gene>
<evidence type="ECO:0000313" key="1">
    <source>
        <dbReference type="EMBL" id="MDU8885144.1"/>
    </source>
</evidence>
<protein>
    <submittedName>
        <fullName evidence="1">Uncharacterized protein</fullName>
    </submittedName>
</protein>
<comment type="caution">
    <text evidence="1">The sequence shown here is derived from an EMBL/GenBank/DDBJ whole genome shotgun (WGS) entry which is preliminary data.</text>
</comment>
<sequence>MTTAVFKSYKNGYYTFEFEKGHDMVFEEIHPKALYKYNLKSDSSYIDKEFQLTYSEVIEDTDEDLVIYRIESLKLL</sequence>
<evidence type="ECO:0000313" key="2">
    <source>
        <dbReference type="Proteomes" id="UP001268651"/>
    </source>
</evidence>